<dbReference type="AlphaFoldDB" id="A0A0V0UF61"/>
<evidence type="ECO:0000313" key="1">
    <source>
        <dbReference type="EMBL" id="KRX33223.1"/>
    </source>
</evidence>
<proteinExistence type="predicted"/>
<dbReference type="EMBL" id="JYDJ01000012">
    <property type="protein sequence ID" value="KRX49856.1"/>
    <property type="molecule type" value="Genomic_DNA"/>
</dbReference>
<name>A0A0V0UF61_9BILA</name>
<evidence type="ECO:0000313" key="3">
    <source>
        <dbReference type="Proteomes" id="UP000055048"/>
    </source>
</evidence>
<comment type="caution">
    <text evidence="2">The sequence shown here is derived from an EMBL/GenBank/DDBJ whole genome shotgun (WGS) entry which is preliminary data.</text>
</comment>
<sequence length="86" mass="10102">MSVFSLVTLRTGRWLRCVAPAVEVDLSCVNIMEKNNFYQMILIRCQNLLCFYSCQVQLGMLRKIFSNENSMDISSRKFSRLRKENL</sequence>
<keyword evidence="3" id="KW-1185">Reference proteome</keyword>
<reference evidence="2 3" key="1">
    <citation type="submission" date="2015-01" db="EMBL/GenBank/DDBJ databases">
        <title>Evolution of Trichinella species and genotypes.</title>
        <authorList>
            <person name="Korhonen P.K."/>
            <person name="Edoardo P."/>
            <person name="Giuseppe L.R."/>
            <person name="Gasser R.B."/>
        </authorList>
    </citation>
    <scope>NUCLEOTIDE SEQUENCE [LARGE SCALE GENOMIC DNA]</scope>
    <source>
        <strain evidence="2">ISS417</strain>
    </source>
</reference>
<evidence type="ECO:0000313" key="2">
    <source>
        <dbReference type="EMBL" id="KRX49856.1"/>
    </source>
</evidence>
<accession>A0A0V0UF61</accession>
<dbReference type="Proteomes" id="UP000055048">
    <property type="component" value="Unassembled WGS sequence"/>
</dbReference>
<dbReference type="EMBL" id="JYDJ01000868">
    <property type="protein sequence ID" value="KRX33223.1"/>
    <property type="molecule type" value="Genomic_DNA"/>
</dbReference>
<organism evidence="2 3">
    <name type="scientific">Trichinella murrelli</name>
    <dbReference type="NCBI Taxonomy" id="144512"/>
    <lineage>
        <taxon>Eukaryota</taxon>
        <taxon>Metazoa</taxon>
        <taxon>Ecdysozoa</taxon>
        <taxon>Nematoda</taxon>
        <taxon>Enoplea</taxon>
        <taxon>Dorylaimia</taxon>
        <taxon>Trichinellida</taxon>
        <taxon>Trichinellidae</taxon>
        <taxon>Trichinella</taxon>
    </lineage>
</organism>
<gene>
    <name evidence="1" type="ORF">T05_11716</name>
    <name evidence="2" type="ORF">T05_12530</name>
</gene>
<protein>
    <submittedName>
        <fullName evidence="2">Uncharacterized protein</fullName>
    </submittedName>
</protein>